<organism evidence="2 3">
    <name type="scientific">Thalassiosira oceanica</name>
    <name type="common">Marine diatom</name>
    <dbReference type="NCBI Taxonomy" id="159749"/>
    <lineage>
        <taxon>Eukaryota</taxon>
        <taxon>Sar</taxon>
        <taxon>Stramenopiles</taxon>
        <taxon>Ochrophyta</taxon>
        <taxon>Bacillariophyta</taxon>
        <taxon>Coscinodiscophyceae</taxon>
        <taxon>Thalassiosirophycidae</taxon>
        <taxon>Thalassiosirales</taxon>
        <taxon>Thalassiosiraceae</taxon>
        <taxon>Thalassiosira</taxon>
    </lineage>
</organism>
<evidence type="ECO:0000313" key="2">
    <source>
        <dbReference type="EMBL" id="EJK57328.1"/>
    </source>
</evidence>
<feature type="compositionally biased region" description="Polar residues" evidence="1">
    <location>
        <begin position="42"/>
        <end position="52"/>
    </location>
</feature>
<dbReference type="AlphaFoldDB" id="K0RU07"/>
<proteinExistence type="predicted"/>
<feature type="non-terminal residue" evidence="2">
    <location>
        <position position="52"/>
    </location>
</feature>
<dbReference type="EMBL" id="AGNL01028560">
    <property type="protein sequence ID" value="EJK57328.1"/>
    <property type="molecule type" value="Genomic_DNA"/>
</dbReference>
<evidence type="ECO:0000313" key="3">
    <source>
        <dbReference type="Proteomes" id="UP000266841"/>
    </source>
</evidence>
<gene>
    <name evidence="2" type="ORF">THAOC_22639</name>
</gene>
<name>K0RU07_THAOC</name>
<dbReference type="Proteomes" id="UP000266841">
    <property type="component" value="Unassembled WGS sequence"/>
</dbReference>
<feature type="region of interest" description="Disordered" evidence="1">
    <location>
        <begin position="1"/>
        <end position="52"/>
    </location>
</feature>
<evidence type="ECO:0000256" key="1">
    <source>
        <dbReference type="SAM" id="MobiDB-lite"/>
    </source>
</evidence>
<sequence length="52" mass="4843">MSSAGGTRAVAPSLSEGAGGPPAPSASAGTRTDLTTAAAGRSDNSGRSPRAT</sequence>
<reference evidence="2 3" key="1">
    <citation type="journal article" date="2012" name="Genome Biol.">
        <title>Genome and low-iron response of an oceanic diatom adapted to chronic iron limitation.</title>
        <authorList>
            <person name="Lommer M."/>
            <person name="Specht M."/>
            <person name="Roy A.S."/>
            <person name="Kraemer L."/>
            <person name="Andreson R."/>
            <person name="Gutowska M.A."/>
            <person name="Wolf J."/>
            <person name="Bergner S.V."/>
            <person name="Schilhabel M.B."/>
            <person name="Klostermeier U.C."/>
            <person name="Beiko R.G."/>
            <person name="Rosenstiel P."/>
            <person name="Hippler M."/>
            <person name="Laroche J."/>
        </authorList>
    </citation>
    <scope>NUCLEOTIDE SEQUENCE [LARGE SCALE GENOMIC DNA]</scope>
    <source>
        <strain evidence="2 3">CCMP1005</strain>
    </source>
</reference>
<keyword evidence="3" id="KW-1185">Reference proteome</keyword>
<protein>
    <submittedName>
        <fullName evidence="2">Uncharacterized protein</fullName>
    </submittedName>
</protein>
<comment type="caution">
    <text evidence="2">The sequence shown here is derived from an EMBL/GenBank/DDBJ whole genome shotgun (WGS) entry which is preliminary data.</text>
</comment>
<accession>K0RU07</accession>